<evidence type="ECO:0000313" key="2">
    <source>
        <dbReference type="Proteomes" id="UP000183974"/>
    </source>
</evidence>
<sequence>MRGVHDRENRAPAGVLYVLYEVYAGFVRKSGAVREFASMVDANRDFRAELPEF</sequence>
<organism evidence="1 2">
    <name type="scientific">Roseovarius pacificus</name>
    <dbReference type="NCBI Taxonomy" id="337701"/>
    <lineage>
        <taxon>Bacteria</taxon>
        <taxon>Pseudomonadati</taxon>
        <taxon>Pseudomonadota</taxon>
        <taxon>Alphaproteobacteria</taxon>
        <taxon>Rhodobacterales</taxon>
        <taxon>Roseobacteraceae</taxon>
        <taxon>Roseovarius</taxon>
    </lineage>
</organism>
<gene>
    <name evidence="1" type="ORF">SAMN05444398_10168</name>
</gene>
<dbReference type="AlphaFoldDB" id="A0A1M6WM92"/>
<name>A0A1M6WM92_9RHOB</name>
<protein>
    <submittedName>
        <fullName evidence="1">Uncharacterized protein</fullName>
    </submittedName>
</protein>
<keyword evidence="2" id="KW-1185">Reference proteome</keyword>
<reference evidence="1 2" key="1">
    <citation type="submission" date="2016-11" db="EMBL/GenBank/DDBJ databases">
        <authorList>
            <person name="Jaros S."/>
            <person name="Januszkiewicz K."/>
            <person name="Wedrychowicz H."/>
        </authorList>
    </citation>
    <scope>NUCLEOTIDE SEQUENCE [LARGE SCALE GENOMIC DNA]</scope>
    <source>
        <strain evidence="1 2">DSM 29589</strain>
    </source>
</reference>
<accession>A0A1M6WM92</accession>
<dbReference type="Proteomes" id="UP000183974">
    <property type="component" value="Unassembled WGS sequence"/>
</dbReference>
<evidence type="ECO:0000313" key="1">
    <source>
        <dbReference type="EMBL" id="SHK94645.1"/>
    </source>
</evidence>
<dbReference type="EMBL" id="FRBR01000001">
    <property type="protein sequence ID" value="SHK94645.1"/>
    <property type="molecule type" value="Genomic_DNA"/>
</dbReference>
<proteinExistence type="predicted"/>
<dbReference type="STRING" id="337701.SAMN05444398_10168"/>